<dbReference type="Pfam" id="PF08240">
    <property type="entry name" value="ADH_N"/>
    <property type="match status" value="1"/>
</dbReference>
<protein>
    <submittedName>
        <fullName evidence="6">Unannotated protein</fullName>
    </submittedName>
</protein>
<name>A0A6J7IHP9_9ZZZZ</name>
<gene>
    <name evidence="6" type="ORF">UFOPK3684_00908</name>
</gene>
<proteinExistence type="predicted"/>
<dbReference type="InterPro" id="IPR013149">
    <property type="entry name" value="ADH-like_C"/>
</dbReference>
<reference evidence="6" key="1">
    <citation type="submission" date="2020-05" db="EMBL/GenBank/DDBJ databases">
        <authorList>
            <person name="Chiriac C."/>
            <person name="Salcher M."/>
            <person name="Ghai R."/>
            <person name="Kavagutti S V."/>
        </authorList>
    </citation>
    <scope>NUCLEOTIDE SEQUENCE</scope>
</reference>
<dbReference type="EMBL" id="CAFBMZ010000061">
    <property type="protein sequence ID" value="CAB4930116.1"/>
    <property type="molecule type" value="Genomic_DNA"/>
</dbReference>
<keyword evidence="2" id="KW-0479">Metal-binding</keyword>
<dbReference type="Gene3D" id="3.90.180.10">
    <property type="entry name" value="Medium-chain alcohol dehydrogenases, catalytic domain"/>
    <property type="match status" value="1"/>
</dbReference>
<dbReference type="GO" id="GO:0051903">
    <property type="term" value="F:S-(hydroxymethyl)glutathione dehydrogenase [NAD(P)+] activity"/>
    <property type="evidence" value="ECO:0007669"/>
    <property type="project" value="TreeGrafter"/>
</dbReference>
<dbReference type="GO" id="GO:0008270">
    <property type="term" value="F:zinc ion binding"/>
    <property type="evidence" value="ECO:0007669"/>
    <property type="project" value="TreeGrafter"/>
</dbReference>
<comment type="cofactor">
    <cofactor evidence="1">
        <name>Zn(2+)</name>
        <dbReference type="ChEBI" id="CHEBI:29105"/>
    </cofactor>
</comment>
<keyword evidence="4" id="KW-0520">NAD</keyword>
<evidence type="ECO:0000313" key="6">
    <source>
        <dbReference type="EMBL" id="CAB4930116.1"/>
    </source>
</evidence>
<dbReference type="InterPro" id="IPR011032">
    <property type="entry name" value="GroES-like_sf"/>
</dbReference>
<dbReference type="PANTHER" id="PTHR43880">
    <property type="entry name" value="ALCOHOL DEHYDROGENASE"/>
    <property type="match status" value="1"/>
</dbReference>
<dbReference type="PANTHER" id="PTHR43880:SF12">
    <property type="entry name" value="ALCOHOL DEHYDROGENASE CLASS-3"/>
    <property type="match status" value="1"/>
</dbReference>
<dbReference type="CDD" id="cd08279">
    <property type="entry name" value="Zn_ADH_class_III"/>
    <property type="match status" value="1"/>
</dbReference>
<evidence type="ECO:0000259" key="5">
    <source>
        <dbReference type="SMART" id="SM00829"/>
    </source>
</evidence>
<dbReference type="Pfam" id="PF00107">
    <property type="entry name" value="ADH_zinc_N"/>
    <property type="match status" value="1"/>
</dbReference>
<feature type="domain" description="Enoyl reductase (ER)" evidence="5">
    <location>
        <begin position="10"/>
        <end position="363"/>
    </location>
</feature>
<keyword evidence="3" id="KW-0862">Zinc</keyword>
<dbReference type="SMART" id="SM00829">
    <property type="entry name" value="PKS_ER"/>
    <property type="match status" value="1"/>
</dbReference>
<evidence type="ECO:0000256" key="2">
    <source>
        <dbReference type="ARBA" id="ARBA00022723"/>
    </source>
</evidence>
<evidence type="ECO:0000256" key="1">
    <source>
        <dbReference type="ARBA" id="ARBA00001947"/>
    </source>
</evidence>
<dbReference type="SUPFAM" id="SSF51735">
    <property type="entry name" value="NAD(P)-binding Rossmann-fold domains"/>
    <property type="match status" value="1"/>
</dbReference>
<dbReference type="GO" id="GO:0046294">
    <property type="term" value="P:formaldehyde catabolic process"/>
    <property type="evidence" value="ECO:0007669"/>
    <property type="project" value="TreeGrafter"/>
</dbReference>
<evidence type="ECO:0000256" key="3">
    <source>
        <dbReference type="ARBA" id="ARBA00022833"/>
    </source>
</evidence>
<dbReference type="GO" id="GO:0005829">
    <property type="term" value="C:cytosol"/>
    <property type="evidence" value="ECO:0007669"/>
    <property type="project" value="TreeGrafter"/>
</dbReference>
<sequence length="366" mass="38213">MKIKAAVLDGVGSQFEVRELDLDKPKSGELLVKVAASGLCASDLNAVDGKRKLVPFPAVIGHEAAGVVVEVGPDTTGFAPGDHVIMSIVPNCGTCDYCKSGRPNYCSTAGSAMGVGGLFDGTSRLSYNGEKINHFLTVASFAEYVVVPASGAVVIPQEMPLDRAALISCAVLTGYGAVMNTAKVRAGSRVAVFGCGGVGLNIVQGARIAGARTIIAIDVTEEKLEIAKKVGATHTINASTSDPVAEVKKICGGVDYAFEALGRESTIQQAWGTVDVDGGLILVGLLKNGATLTLDAGPFVNEQWIKGCYFGSSNLHKDVPELVKSYLNGHLFLDELISERIGLEGLNLAFDRLRAGEGARNVLVFD</sequence>
<organism evidence="6">
    <name type="scientific">freshwater metagenome</name>
    <dbReference type="NCBI Taxonomy" id="449393"/>
    <lineage>
        <taxon>unclassified sequences</taxon>
        <taxon>metagenomes</taxon>
        <taxon>ecological metagenomes</taxon>
    </lineage>
</organism>
<dbReference type="Gene3D" id="3.40.50.720">
    <property type="entry name" value="NAD(P)-binding Rossmann-like Domain"/>
    <property type="match status" value="1"/>
</dbReference>
<accession>A0A6J7IHP9</accession>
<dbReference type="InterPro" id="IPR013154">
    <property type="entry name" value="ADH-like_N"/>
</dbReference>
<evidence type="ECO:0000256" key="4">
    <source>
        <dbReference type="ARBA" id="ARBA00023027"/>
    </source>
</evidence>
<dbReference type="InterPro" id="IPR036291">
    <property type="entry name" value="NAD(P)-bd_dom_sf"/>
</dbReference>
<dbReference type="FunFam" id="3.40.50.720:FF:000003">
    <property type="entry name" value="S-(hydroxymethyl)glutathione dehydrogenase"/>
    <property type="match status" value="1"/>
</dbReference>
<dbReference type="AlphaFoldDB" id="A0A6J7IHP9"/>
<dbReference type="SUPFAM" id="SSF50129">
    <property type="entry name" value="GroES-like"/>
    <property type="match status" value="2"/>
</dbReference>
<dbReference type="InterPro" id="IPR020843">
    <property type="entry name" value="ER"/>
</dbReference>